<dbReference type="RefSeq" id="XP_068358791.1">
    <property type="nucleotide sequence ID" value="XM_068492696.1"/>
</dbReference>
<sequence>MINRHDSDVDDEKARIQFGQTMLQEVDQTSLELATRNIDPNALDNLMENDDPDFGKVTSLKIVKEAPPLLLKPRKKPKINHEKYRSFDDFDRSRNNEIKPNPKDYDKKKYTKRK</sequence>
<feature type="region of interest" description="Disordered" evidence="1">
    <location>
        <begin position="71"/>
        <end position="114"/>
    </location>
</feature>
<reference evidence="2" key="1">
    <citation type="submission" date="2016-10" db="EMBL/GenBank/DDBJ databases">
        <authorList>
            <person name="Benchimol M."/>
            <person name="Almeida L.G."/>
            <person name="Vasconcelos A.T."/>
            <person name="Perreira-Neves A."/>
            <person name="Rosa I.A."/>
            <person name="Tasca T."/>
            <person name="Bogo M.R."/>
            <person name="de Souza W."/>
        </authorList>
    </citation>
    <scope>NUCLEOTIDE SEQUENCE [LARGE SCALE GENOMIC DNA]</scope>
    <source>
        <strain evidence="2">K</strain>
    </source>
</reference>
<dbReference type="Proteomes" id="UP000179807">
    <property type="component" value="Unassembled WGS sequence"/>
</dbReference>
<proteinExistence type="predicted"/>
<dbReference type="VEuPathDB" id="TrichDB:TRFO_05753"/>
<evidence type="ECO:0000256" key="1">
    <source>
        <dbReference type="SAM" id="MobiDB-lite"/>
    </source>
</evidence>
<gene>
    <name evidence="2" type="ORF">TRFO_05753</name>
</gene>
<dbReference type="AlphaFoldDB" id="A0A1J4K2N6"/>
<evidence type="ECO:0000313" key="2">
    <source>
        <dbReference type="EMBL" id="OHT05655.1"/>
    </source>
</evidence>
<accession>A0A1J4K2N6</accession>
<evidence type="ECO:0000313" key="3">
    <source>
        <dbReference type="Proteomes" id="UP000179807"/>
    </source>
</evidence>
<protein>
    <submittedName>
        <fullName evidence="2">Uncharacterized protein</fullName>
    </submittedName>
</protein>
<dbReference type="GeneID" id="94827400"/>
<comment type="caution">
    <text evidence="2">The sequence shown here is derived from an EMBL/GenBank/DDBJ whole genome shotgun (WGS) entry which is preliminary data.</text>
</comment>
<feature type="compositionally biased region" description="Basic and acidic residues" evidence="1">
    <location>
        <begin position="79"/>
        <end position="108"/>
    </location>
</feature>
<organism evidence="2 3">
    <name type="scientific">Tritrichomonas foetus</name>
    <dbReference type="NCBI Taxonomy" id="1144522"/>
    <lineage>
        <taxon>Eukaryota</taxon>
        <taxon>Metamonada</taxon>
        <taxon>Parabasalia</taxon>
        <taxon>Tritrichomonadida</taxon>
        <taxon>Tritrichomonadidae</taxon>
        <taxon>Tritrichomonas</taxon>
    </lineage>
</organism>
<name>A0A1J4K2N6_9EUKA</name>
<dbReference type="EMBL" id="MLAK01000749">
    <property type="protein sequence ID" value="OHT05655.1"/>
    <property type="molecule type" value="Genomic_DNA"/>
</dbReference>
<keyword evidence="3" id="KW-1185">Reference proteome</keyword>